<dbReference type="PANTHER" id="PTHR42756">
    <property type="entry name" value="TRANSCRIPTIONAL REGULATOR, MARR"/>
    <property type="match status" value="1"/>
</dbReference>
<dbReference type="InterPro" id="IPR036390">
    <property type="entry name" value="WH_DNA-bd_sf"/>
</dbReference>
<dbReference type="eggNOG" id="COG1846">
    <property type="taxonomic scope" value="Bacteria"/>
</dbReference>
<keyword evidence="6" id="KW-1185">Reference proteome</keyword>
<evidence type="ECO:0000313" key="5">
    <source>
        <dbReference type="EMBL" id="ADY55305.1"/>
    </source>
</evidence>
<dbReference type="STRING" id="645991.Sgly_0964"/>
<gene>
    <name evidence="5" type="ordered locus">Sgly_0964</name>
</gene>
<reference evidence="6" key="2">
    <citation type="submission" date="2011-02" db="EMBL/GenBank/DDBJ databases">
        <title>The complete genome of Syntrophobotulus glycolicus DSM 8271.</title>
        <authorList>
            <person name="Lucas S."/>
            <person name="Copeland A."/>
            <person name="Lapidus A."/>
            <person name="Bruce D."/>
            <person name="Goodwin L."/>
            <person name="Pitluck S."/>
            <person name="Kyrpides N."/>
            <person name="Mavromatis K."/>
            <person name="Pagani I."/>
            <person name="Ivanova N."/>
            <person name="Mikhailova N."/>
            <person name="Chertkov O."/>
            <person name="Held B."/>
            <person name="Detter J.C."/>
            <person name="Tapia R."/>
            <person name="Han C."/>
            <person name="Land M."/>
            <person name="Hauser L."/>
            <person name="Markowitz V."/>
            <person name="Cheng J.-F."/>
            <person name="Hugenholtz P."/>
            <person name="Woyke T."/>
            <person name="Wu D."/>
            <person name="Spring S."/>
            <person name="Schroeder M."/>
            <person name="Brambilla E."/>
            <person name="Klenk H.-P."/>
            <person name="Eisen J.A."/>
        </authorList>
    </citation>
    <scope>NUCLEOTIDE SEQUENCE [LARGE SCALE GENOMIC DNA]</scope>
    <source>
        <strain evidence="6">DSM 8271 / FlGlyR</strain>
    </source>
</reference>
<keyword evidence="1" id="KW-0805">Transcription regulation</keyword>
<dbReference type="PROSITE" id="PS01117">
    <property type="entry name" value="HTH_MARR_1"/>
    <property type="match status" value="1"/>
</dbReference>
<dbReference type="AlphaFoldDB" id="F0T2I7"/>
<dbReference type="Pfam" id="PF12802">
    <property type="entry name" value="MarR_2"/>
    <property type="match status" value="1"/>
</dbReference>
<dbReference type="KEGG" id="sgy:Sgly_0964"/>
<keyword evidence="3" id="KW-0804">Transcription</keyword>
<name>F0T2I7_SYNGF</name>
<evidence type="ECO:0000313" key="6">
    <source>
        <dbReference type="Proteomes" id="UP000007488"/>
    </source>
</evidence>
<dbReference type="GO" id="GO:0003677">
    <property type="term" value="F:DNA binding"/>
    <property type="evidence" value="ECO:0007669"/>
    <property type="project" value="UniProtKB-KW"/>
</dbReference>
<protein>
    <submittedName>
        <fullName evidence="5">Transcriptional regulator, MarR family</fullName>
    </submittedName>
</protein>
<dbReference type="GO" id="GO:0003700">
    <property type="term" value="F:DNA-binding transcription factor activity"/>
    <property type="evidence" value="ECO:0007669"/>
    <property type="project" value="InterPro"/>
</dbReference>
<dbReference type="Proteomes" id="UP000007488">
    <property type="component" value="Chromosome"/>
</dbReference>
<dbReference type="InterPro" id="IPR023187">
    <property type="entry name" value="Tscrpt_reg_MarR-type_CS"/>
</dbReference>
<sequence>MESIGRYSAAIYRLSQSIFNHKLKELGISSGQYDFFLVIARNEGISQKELGDRLYVEKSTTAKAVKHLLNKGYIHKKQIENDKRYFALYLTEKGIQASVAVQAVFSEILDIFSSNIPEETIEQTIVVLKQVIGNLQEEKRKDISE</sequence>
<dbReference type="OrthoDB" id="197807at2"/>
<accession>F0T2I7</accession>
<dbReference type="EMBL" id="CP002547">
    <property type="protein sequence ID" value="ADY55305.1"/>
    <property type="molecule type" value="Genomic_DNA"/>
</dbReference>
<dbReference type="InterPro" id="IPR036388">
    <property type="entry name" value="WH-like_DNA-bd_sf"/>
</dbReference>
<organism evidence="5 6">
    <name type="scientific">Syntrophobotulus glycolicus (strain DSM 8271 / FlGlyR)</name>
    <dbReference type="NCBI Taxonomy" id="645991"/>
    <lineage>
        <taxon>Bacteria</taxon>
        <taxon>Bacillati</taxon>
        <taxon>Bacillota</taxon>
        <taxon>Clostridia</taxon>
        <taxon>Eubacteriales</taxon>
        <taxon>Desulfitobacteriaceae</taxon>
        <taxon>Syntrophobotulus</taxon>
    </lineage>
</organism>
<dbReference type="SUPFAM" id="SSF46785">
    <property type="entry name" value="Winged helix' DNA-binding domain"/>
    <property type="match status" value="1"/>
</dbReference>
<dbReference type="Gene3D" id="1.10.10.10">
    <property type="entry name" value="Winged helix-like DNA-binding domain superfamily/Winged helix DNA-binding domain"/>
    <property type="match status" value="1"/>
</dbReference>
<evidence type="ECO:0000256" key="3">
    <source>
        <dbReference type="ARBA" id="ARBA00023163"/>
    </source>
</evidence>
<dbReference type="PROSITE" id="PS50995">
    <property type="entry name" value="HTH_MARR_2"/>
    <property type="match status" value="1"/>
</dbReference>
<dbReference type="InterPro" id="IPR000835">
    <property type="entry name" value="HTH_MarR-typ"/>
</dbReference>
<dbReference type="PANTHER" id="PTHR42756:SF1">
    <property type="entry name" value="TRANSCRIPTIONAL REPRESSOR OF EMRAB OPERON"/>
    <property type="match status" value="1"/>
</dbReference>
<dbReference type="SMART" id="SM00347">
    <property type="entry name" value="HTH_MARR"/>
    <property type="match status" value="1"/>
</dbReference>
<keyword evidence="2" id="KW-0238">DNA-binding</keyword>
<dbReference type="HOGENOM" id="CLU_083287_18_0_9"/>
<reference evidence="5 6" key="1">
    <citation type="journal article" date="2011" name="Stand. Genomic Sci.">
        <title>Complete genome sequence of Syntrophobotulus glycolicus type strain (FlGlyR).</title>
        <authorList>
            <person name="Han C."/>
            <person name="Mwirichia R."/>
            <person name="Chertkov O."/>
            <person name="Held B."/>
            <person name="Lapidus A."/>
            <person name="Nolan M."/>
            <person name="Lucas S."/>
            <person name="Hammon N."/>
            <person name="Deshpande S."/>
            <person name="Cheng J.F."/>
            <person name="Tapia R."/>
            <person name="Goodwin L."/>
            <person name="Pitluck S."/>
            <person name="Huntemann M."/>
            <person name="Liolios K."/>
            <person name="Ivanova N."/>
            <person name="Pagani I."/>
            <person name="Mavromatis K."/>
            <person name="Ovchinikova G."/>
            <person name="Pati A."/>
            <person name="Chen A."/>
            <person name="Palaniappan K."/>
            <person name="Land M."/>
            <person name="Hauser L."/>
            <person name="Brambilla E.M."/>
            <person name="Rohde M."/>
            <person name="Spring S."/>
            <person name="Sikorski J."/>
            <person name="Goker M."/>
            <person name="Woyke T."/>
            <person name="Bristow J."/>
            <person name="Eisen J.A."/>
            <person name="Markowitz V."/>
            <person name="Hugenholtz P."/>
            <person name="Kyrpides N.C."/>
            <person name="Klenk H.P."/>
            <person name="Detter J.C."/>
        </authorList>
    </citation>
    <scope>NUCLEOTIDE SEQUENCE [LARGE SCALE GENOMIC DNA]</scope>
    <source>
        <strain evidence="6">DSM 8271 / FlGlyR</strain>
    </source>
</reference>
<dbReference type="RefSeq" id="WP_013624176.1">
    <property type="nucleotide sequence ID" value="NC_015172.1"/>
</dbReference>
<proteinExistence type="predicted"/>
<evidence type="ECO:0000256" key="2">
    <source>
        <dbReference type="ARBA" id="ARBA00023125"/>
    </source>
</evidence>
<dbReference type="PRINTS" id="PR00598">
    <property type="entry name" value="HTHMARR"/>
</dbReference>
<evidence type="ECO:0000259" key="4">
    <source>
        <dbReference type="PROSITE" id="PS50995"/>
    </source>
</evidence>
<feature type="domain" description="HTH marR-type" evidence="4">
    <location>
        <begin position="1"/>
        <end position="133"/>
    </location>
</feature>
<evidence type="ECO:0000256" key="1">
    <source>
        <dbReference type="ARBA" id="ARBA00023015"/>
    </source>
</evidence>